<reference evidence="3" key="1">
    <citation type="journal article" date="2017" name="Nat. Ecol. Evol.">
        <title>Genome expansion and lineage-specific genetic innovations in the forest pathogenic fungi Armillaria.</title>
        <authorList>
            <person name="Sipos G."/>
            <person name="Prasanna A.N."/>
            <person name="Walter M.C."/>
            <person name="O'Connor E."/>
            <person name="Balint B."/>
            <person name="Krizsan K."/>
            <person name="Kiss B."/>
            <person name="Hess J."/>
            <person name="Varga T."/>
            <person name="Slot J."/>
            <person name="Riley R."/>
            <person name="Boka B."/>
            <person name="Rigling D."/>
            <person name="Barry K."/>
            <person name="Lee J."/>
            <person name="Mihaltcheva S."/>
            <person name="LaButti K."/>
            <person name="Lipzen A."/>
            <person name="Waldron R."/>
            <person name="Moloney N.M."/>
            <person name="Sperisen C."/>
            <person name="Kredics L."/>
            <person name="Vagvoelgyi C."/>
            <person name="Patrignani A."/>
            <person name="Fitzpatrick D."/>
            <person name="Nagy I."/>
            <person name="Doyle S."/>
            <person name="Anderson J.B."/>
            <person name="Grigoriev I.V."/>
            <person name="Gueldener U."/>
            <person name="Muensterkoetter M."/>
            <person name="Nagy L.G."/>
        </authorList>
    </citation>
    <scope>NUCLEOTIDE SEQUENCE [LARGE SCALE GENOMIC DNA]</scope>
    <source>
        <strain evidence="3">28-4</strain>
    </source>
</reference>
<evidence type="ECO:0000313" key="2">
    <source>
        <dbReference type="EMBL" id="PBK71648.1"/>
    </source>
</evidence>
<dbReference type="InterPro" id="IPR000719">
    <property type="entry name" value="Prot_kinase_dom"/>
</dbReference>
<dbReference type="SMART" id="SM00220">
    <property type="entry name" value="S_TKc"/>
    <property type="match status" value="1"/>
</dbReference>
<dbReference type="EMBL" id="KZ293423">
    <property type="protein sequence ID" value="PBK71648.1"/>
    <property type="molecule type" value="Genomic_DNA"/>
</dbReference>
<dbReference type="GO" id="GO:0004672">
    <property type="term" value="F:protein kinase activity"/>
    <property type="evidence" value="ECO:0007669"/>
    <property type="project" value="InterPro"/>
</dbReference>
<proteinExistence type="predicted"/>
<dbReference type="Proteomes" id="UP000218334">
    <property type="component" value="Unassembled WGS sequence"/>
</dbReference>
<protein>
    <recommendedName>
        <fullName evidence="1">Protein kinase domain-containing protein</fullName>
    </recommendedName>
</protein>
<dbReference type="Gene3D" id="1.10.510.10">
    <property type="entry name" value="Transferase(Phosphotransferase) domain 1"/>
    <property type="match status" value="1"/>
</dbReference>
<dbReference type="STRING" id="1076256.A0A2H3C004"/>
<evidence type="ECO:0000313" key="3">
    <source>
        <dbReference type="Proteomes" id="UP000218334"/>
    </source>
</evidence>
<name>A0A2H3C004_9AGAR</name>
<gene>
    <name evidence="2" type="ORF">ARMSODRAFT_783621</name>
</gene>
<dbReference type="InterPro" id="IPR011009">
    <property type="entry name" value="Kinase-like_dom_sf"/>
</dbReference>
<organism evidence="2 3">
    <name type="scientific">Armillaria solidipes</name>
    <dbReference type="NCBI Taxonomy" id="1076256"/>
    <lineage>
        <taxon>Eukaryota</taxon>
        <taxon>Fungi</taxon>
        <taxon>Dikarya</taxon>
        <taxon>Basidiomycota</taxon>
        <taxon>Agaricomycotina</taxon>
        <taxon>Agaricomycetes</taxon>
        <taxon>Agaricomycetidae</taxon>
        <taxon>Agaricales</taxon>
        <taxon>Marasmiineae</taxon>
        <taxon>Physalacriaceae</taxon>
        <taxon>Armillaria</taxon>
    </lineage>
</organism>
<accession>A0A2H3C004</accession>
<dbReference type="GO" id="GO:0005524">
    <property type="term" value="F:ATP binding"/>
    <property type="evidence" value="ECO:0007669"/>
    <property type="project" value="InterPro"/>
</dbReference>
<keyword evidence="3" id="KW-1185">Reference proteome</keyword>
<evidence type="ECO:0000259" key="1">
    <source>
        <dbReference type="SMART" id="SM00220"/>
    </source>
</evidence>
<dbReference type="SUPFAM" id="SSF56112">
    <property type="entry name" value="Protein kinase-like (PK-like)"/>
    <property type="match status" value="1"/>
</dbReference>
<dbReference type="AlphaFoldDB" id="A0A2H3C004"/>
<sequence>MAKSKRPRPSERPRFNLPIIDPVLDQFWVDSRLFLEEAGYRLPPKFDPSWSPANEIEETEAQARLPRRSLMSTVRLSDGLQVILKKLELDSPEFEISLLFSSPPLSLDPRNHCVPVFQVLKYAEFGILVLPLLRKFDDPPFDTVGEVVECFRQFFEGIQFMHQNLVAHCDCTKLNIMMDPTKLYPKGFVPERPYMKADDSGFVSPSCTRTACWPRYFLIDFGHSRRYDPAAGTPHEWVLRGGDKTAPEHRNPDALQCNPFPTDIYYLGNLLREYFLDTKNYCNPTRIGLDFLRPLVEDMVKENPYDRPTIDDVVMRFDTIVNSLSRCRLQALTQLGNQPLFFPFAYVARRFKFALMLKSPLPQISPSPSRVLSATRDFYTSKHQQIDVPTT</sequence>
<feature type="domain" description="Protein kinase" evidence="1">
    <location>
        <begin position="54"/>
        <end position="321"/>
    </location>
</feature>